<feature type="compositionally biased region" description="Polar residues" evidence="1">
    <location>
        <begin position="135"/>
        <end position="151"/>
    </location>
</feature>
<feature type="domain" description="DUF1554" evidence="2">
    <location>
        <begin position="326"/>
        <end position="465"/>
    </location>
</feature>
<gene>
    <name evidence="3" type="ORF">UU42_C0007G0006</name>
</gene>
<dbReference type="EMBL" id="LCAO01000007">
    <property type="protein sequence ID" value="KKR91789.1"/>
    <property type="molecule type" value="Genomic_DNA"/>
</dbReference>
<dbReference type="Proteomes" id="UP000034676">
    <property type="component" value="Unassembled WGS sequence"/>
</dbReference>
<proteinExistence type="predicted"/>
<feature type="region of interest" description="Disordered" evidence="1">
    <location>
        <begin position="125"/>
        <end position="151"/>
    </location>
</feature>
<evidence type="ECO:0000313" key="3">
    <source>
        <dbReference type="EMBL" id="KKR91789.1"/>
    </source>
</evidence>
<dbReference type="InterPro" id="IPR016186">
    <property type="entry name" value="C-type_lectin-like/link_sf"/>
</dbReference>
<dbReference type="AlphaFoldDB" id="A0A0G0USQ2"/>
<evidence type="ECO:0000259" key="2">
    <source>
        <dbReference type="Pfam" id="PF07588"/>
    </source>
</evidence>
<dbReference type="InterPro" id="IPR016187">
    <property type="entry name" value="CTDL_fold"/>
</dbReference>
<dbReference type="Pfam" id="PF07588">
    <property type="entry name" value="DUF1554"/>
    <property type="match status" value="1"/>
</dbReference>
<dbReference type="InterPro" id="IPR011448">
    <property type="entry name" value="DUF1554"/>
</dbReference>
<accession>A0A0G0USQ2</accession>
<evidence type="ECO:0000256" key="1">
    <source>
        <dbReference type="SAM" id="MobiDB-lite"/>
    </source>
</evidence>
<protein>
    <recommendedName>
        <fullName evidence="2">DUF1554 domain-containing protein</fullName>
    </recommendedName>
</protein>
<comment type="caution">
    <text evidence="3">The sequence shown here is derived from an EMBL/GenBank/DDBJ whole genome shotgun (WGS) entry which is preliminary data.</text>
</comment>
<dbReference type="PATRIC" id="fig|1618555.3.peg.586"/>
<dbReference type="SUPFAM" id="SSF56436">
    <property type="entry name" value="C-type lectin-like"/>
    <property type="match status" value="1"/>
</dbReference>
<organism evidence="3 4">
    <name type="scientific">Candidatus Woesebacteria bacterium GW2011_GWA1_41_13b</name>
    <dbReference type="NCBI Taxonomy" id="1618555"/>
    <lineage>
        <taxon>Bacteria</taxon>
        <taxon>Candidatus Woeseibacteriota</taxon>
    </lineage>
</organism>
<reference evidence="3 4" key="1">
    <citation type="journal article" date="2015" name="Nature">
        <title>rRNA introns, odd ribosomes, and small enigmatic genomes across a large radiation of phyla.</title>
        <authorList>
            <person name="Brown C.T."/>
            <person name="Hug L.A."/>
            <person name="Thomas B.C."/>
            <person name="Sharon I."/>
            <person name="Castelle C.J."/>
            <person name="Singh A."/>
            <person name="Wilkins M.J."/>
            <person name="Williams K.H."/>
            <person name="Banfield J.F."/>
        </authorList>
    </citation>
    <scope>NUCLEOTIDE SEQUENCE [LARGE SCALE GENOMIC DNA]</scope>
</reference>
<sequence>MRNKRLLLVISFFLFTIFYLLFTGDKAYAAACSSIPAGGDYTVSSSCNFSGTVDGVDNGNLTINNGTTLTINAGQTVVWNSGKSITVNGSIIINSTGQLKKTNLWMTDADSDNYPASTTQVAQDNAPANGRRRNLMSSVSSTDCNDSDSTLQPTRTYYTDADADGYGASAGSECQTISTWGNSACTTAGSAYAKNSASTCRLISVSGTDCDDTRNNVWLTYNGVALDADQDGYIASGSEQWCVGNSTTVSGRTYYMDYTGIYRGLVYGQQLGSSDCLDSDGTKYQNLTGYAFSSCAFGASQQVCSGSSLPSGYSARNYLYAFSTSTTYTGNLGGVTGADSKCQARANAAGLGGTYTAWISQSATTEPRDRGLSACASAGAGSAEWRETDGTTVTVNNWADLTDGSIDNSINRNENGSADCGSTYVWTCTTSGGILHQYCSETPIWDCTNWSSAVSSNQGMTGQCTSATYWTDLGELTCDPTLHLYCFQSGI</sequence>
<name>A0A0G0USQ2_9BACT</name>
<dbReference type="Gene3D" id="3.10.100.10">
    <property type="entry name" value="Mannose-Binding Protein A, subunit A"/>
    <property type="match status" value="1"/>
</dbReference>
<evidence type="ECO:0000313" key="4">
    <source>
        <dbReference type="Proteomes" id="UP000034676"/>
    </source>
</evidence>